<feature type="compositionally biased region" description="Basic and acidic residues" evidence="1">
    <location>
        <begin position="1"/>
        <end position="12"/>
    </location>
</feature>
<accession>A0A0E0FEB6</accession>
<dbReference type="EnsemblPlants" id="OMERI12G13740.1">
    <property type="protein sequence ID" value="OMERI12G13740.1"/>
    <property type="gene ID" value="OMERI12G13740"/>
</dbReference>
<evidence type="ECO:0000313" key="2">
    <source>
        <dbReference type="EnsemblPlants" id="OMERI12G13740.1"/>
    </source>
</evidence>
<feature type="region of interest" description="Disordered" evidence="1">
    <location>
        <begin position="83"/>
        <end position="104"/>
    </location>
</feature>
<proteinExistence type="predicted"/>
<evidence type="ECO:0008006" key="4">
    <source>
        <dbReference type="Google" id="ProtNLM"/>
    </source>
</evidence>
<dbReference type="HOGENOM" id="CLU_1573126_0_0_1"/>
<reference evidence="2" key="1">
    <citation type="submission" date="2015-04" db="UniProtKB">
        <authorList>
            <consortium name="EnsemblPlants"/>
        </authorList>
    </citation>
    <scope>IDENTIFICATION</scope>
</reference>
<dbReference type="Proteomes" id="UP000008021">
    <property type="component" value="Chromosome 12"/>
</dbReference>
<reference evidence="2" key="2">
    <citation type="submission" date="2018-05" db="EMBL/GenBank/DDBJ databases">
        <title>OmerRS3 (Oryza meridionalis Reference Sequence Version 3).</title>
        <authorList>
            <person name="Zhang J."/>
            <person name="Kudrna D."/>
            <person name="Lee S."/>
            <person name="Talag J."/>
            <person name="Welchert J."/>
            <person name="Wing R.A."/>
        </authorList>
    </citation>
    <scope>NUCLEOTIDE SEQUENCE [LARGE SCALE GENOMIC DNA]</scope>
    <source>
        <strain evidence="2">cv. OR44</strain>
    </source>
</reference>
<dbReference type="AlphaFoldDB" id="A0A0E0FEB6"/>
<protein>
    <recommendedName>
        <fullName evidence="4">DUF834 domain-containing protein</fullName>
    </recommendedName>
</protein>
<dbReference type="Gramene" id="OMERI12G13740.1">
    <property type="protein sequence ID" value="OMERI12G13740.1"/>
    <property type="gene ID" value="OMERI12G13740"/>
</dbReference>
<name>A0A0E0FEB6_9ORYZ</name>
<evidence type="ECO:0000313" key="3">
    <source>
        <dbReference type="Proteomes" id="UP000008021"/>
    </source>
</evidence>
<evidence type="ECO:0000256" key="1">
    <source>
        <dbReference type="SAM" id="MobiDB-lite"/>
    </source>
</evidence>
<feature type="region of interest" description="Disordered" evidence="1">
    <location>
        <begin position="1"/>
        <end position="52"/>
    </location>
</feature>
<sequence>MDFRVSLHKNKDNTAQFGRSVGGARGERRSVAPRWRPPVAATVGKPDGSPAELHDAGVQRPCAGVDREAQACAGVAGGWKARTTRASTGRGGRGGGRRRDGGRQWAVGTEVKLPALNRARAEGRWCSPTLVKLPALNRARAEGRWCSPTLVHGAARFLSSIRSRSSSSTT</sequence>
<organism evidence="2">
    <name type="scientific">Oryza meridionalis</name>
    <dbReference type="NCBI Taxonomy" id="40149"/>
    <lineage>
        <taxon>Eukaryota</taxon>
        <taxon>Viridiplantae</taxon>
        <taxon>Streptophyta</taxon>
        <taxon>Embryophyta</taxon>
        <taxon>Tracheophyta</taxon>
        <taxon>Spermatophyta</taxon>
        <taxon>Magnoliopsida</taxon>
        <taxon>Liliopsida</taxon>
        <taxon>Poales</taxon>
        <taxon>Poaceae</taxon>
        <taxon>BOP clade</taxon>
        <taxon>Oryzoideae</taxon>
        <taxon>Oryzeae</taxon>
        <taxon>Oryzinae</taxon>
        <taxon>Oryza</taxon>
    </lineage>
</organism>
<keyword evidence="3" id="KW-1185">Reference proteome</keyword>